<organism evidence="10 11">
    <name type="scientific">Actinokineospora terrae</name>
    <dbReference type="NCBI Taxonomy" id="155974"/>
    <lineage>
        <taxon>Bacteria</taxon>
        <taxon>Bacillati</taxon>
        <taxon>Actinomycetota</taxon>
        <taxon>Actinomycetes</taxon>
        <taxon>Pseudonocardiales</taxon>
        <taxon>Pseudonocardiaceae</taxon>
        <taxon>Actinokineospora</taxon>
    </lineage>
</organism>
<dbReference type="Gene3D" id="3.20.20.70">
    <property type="entry name" value="Aldolase class I"/>
    <property type="match status" value="1"/>
</dbReference>
<keyword evidence="11" id="KW-1185">Reference proteome</keyword>
<dbReference type="PANTHER" id="PTHR22854:SF2">
    <property type="entry name" value="INDOLE-3-GLYCEROL-PHOSPHATE SYNTHASE"/>
    <property type="match status" value="1"/>
</dbReference>
<dbReference type="Proteomes" id="UP000199051">
    <property type="component" value="Unassembled WGS sequence"/>
</dbReference>
<evidence type="ECO:0000256" key="8">
    <source>
        <dbReference type="ARBA" id="ARBA00023239"/>
    </source>
</evidence>
<evidence type="ECO:0000256" key="7">
    <source>
        <dbReference type="ARBA" id="ARBA00023141"/>
    </source>
</evidence>
<proteinExistence type="predicted"/>
<dbReference type="EMBL" id="FOGI01000001">
    <property type="protein sequence ID" value="SEQ98627.1"/>
    <property type="molecule type" value="Genomic_DNA"/>
</dbReference>
<keyword evidence="4" id="KW-0028">Amino-acid biosynthesis</keyword>
<comment type="catalytic activity">
    <reaction evidence="1">
        <text>1-(2-carboxyphenylamino)-1-deoxy-D-ribulose 5-phosphate + H(+) = (1S,2R)-1-C-(indol-3-yl)glycerol 3-phosphate + CO2 + H2O</text>
        <dbReference type="Rhea" id="RHEA:23476"/>
        <dbReference type="ChEBI" id="CHEBI:15377"/>
        <dbReference type="ChEBI" id="CHEBI:15378"/>
        <dbReference type="ChEBI" id="CHEBI:16526"/>
        <dbReference type="ChEBI" id="CHEBI:58613"/>
        <dbReference type="ChEBI" id="CHEBI:58866"/>
        <dbReference type="EC" id="4.1.1.48"/>
    </reaction>
</comment>
<evidence type="ECO:0000313" key="11">
    <source>
        <dbReference type="Proteomes" id="UP000199051"/>
    </source>
</evidence>
<keyword evidence="8" id="KW-0456">Lyase</keyword>
<evidence type="ECO:0000256" key="6">
    <source>
        <dbReference type="ARBA" id="ARBA00022822"/>
    </source>
</evidence>
<feature type="domain" description="Indole-3-glycerol phosphate synthase" evidence="9">
    <location>
        <begin position="13"/>
        <end position="219"/>
    </location>
</feature>
<dbReference type="RefSeq" id="WP_092774461.1">
    <property type="nucleotide sequence ID" value="NZ_FOGI01000001.1"/>
</dbReference>
<dbReference type="InterPro" id="IPR013798">
    <property type="entry name" value="Indole-3-glycerol_P_synth_dom"/>
</dbReference>
<dbReference type="InterPro" id="IPR013785">
    <property type="entry name" value="Aldolase_TIM"/>
</dbReference>
<evidence type="ECO:0000256" key="2">
    <source>
        <dbReference type="ARBA" id="ARBA00004696"/>
    </source>
</evidence>
<dbReference type="GO" id="GO:0000162">
    <property type="term" value="P:L-tryptophan biosynthetic process"/>
    <property type="evidence" value="ECO:0007669"/>
    <property type="project" value="UniProtKB-UniPathway"/>
</dbReference>
<evidence type="ECO:0000256" key="4">
    <source>
        <dbReference type="ARBA" id="ARBA00022605"/>
    </source>
</evidence>
<dbReference type="EC" id="4.1.1.48" evidence="3"/>
<reference evidence="11" key="1">
    <citation type="submission" date="2016-10" db="EMBL/GenBank/DDBJ databases">
        <authorList>
            <person name="Varghese N."/>
            <person name="Submissions S."/>
        </authorList>
    </citation>
    <scope>NUCLEOTIDE SEQUENCE [LARGE SCALE GENOMIC DNA]</scope>
    <source>
        <strain evidence="11">DSM 44260</strain>
    </source>
</reference>
<dbReference type="UniPathway" id="UPA00035">
    <property type="reaction ID" value="UER00043"/>
</dbReference>
<evidence type="ECO:0000256" key="1">
    <source>
        <dbReference type="ARBA" id="ARBA00001633"/>
    </source>
</evidence>
<dbReference type="InterPro" id="IPR045186">
    <property type="entry name" value="Indole-3-glycerol_P_synth"/>
</dbReference>
<evidence type="ECO:0000256" key="5">
    <source>
        <dbReference type="ARBA" id="ARBA00022793"/>
    </source>
</evidence>
<evidence type="ECO:0000313" key="10">
    <source>
        <dbReference type="EMBL" id="SEQ98627.1"/>
    </source>
</evidence>
<accession>A0A1H9KI66</accession>
<dbReference type="STRING" id="155974.SAMN04487818_101187"/>
<sequence>MSRFIHAVVGAAIPVIPEVKVRAADGVSLVGERSPVAIAASYEAAGVGCLSVVTGRWFGGDLRLLSDVTARSGLPVLQKDFLTREAQLIQARELGAAAVLLTAALLPQRVLATLVDKALVLGLTPFVEVVNEAEVNAVPHANECVIAVNNKDIQVHERGPADLSRSERLLPAIRATGCLAPVSASGIDHPAQAARLVRAGFVAVLVGTVLLRSPDPATWLSRLTVAPR</sequence>
<keyword evidence="6" id="KW-0822">Tryptophan biosynthesis</keyword>
<gene>
    <name evidence="10" type="ORF">SAMN04487818_101187</name>
</gene>
<evidence type="ECO:0000259" key="9">
    <source>
        <dbReference type="Pfam" id="PF00218"/>
    </source>
</evidence>
<dbReference type="AlphaFoldDB" id="A0A1H9KI66"/>
<keyword evidence="7" id="KW-0057">Aromatic amino acid biosynthesis</keyword>
<name>A0A1H9KI66_9PSEU</name>
<dbReference type="GO" id="GO:0004425">
    <property type="term" value="F:indole-3-glycerol-phosphate synthase activity"/>
    <property type="evidence" value="ECO:0007669"/>
    <property type="project" value="UniProtKB-EC"/>
</dbReference>
<dbReference type="Pfam" id="PF00218">
    <property type="entry name" value="IGPS"/>
    <property type="match status" value="1"/>
</dbReference>
<dbReference type="InterPro" id="IPR011060">
    <property type="entry name" value="RibuloseP-bd_barrel"/>
</dbReference>
<protein>
    <recommendedName>
        <fullName evidence="3">indole-3-glycerol-phosphate synthase</fullName>
        <ecNumber evidence="3">4.1.1.48</ecNumber>
    </recommendedName>
</protein>
<comment type="pathway">
    <text evidence="2">Amino-acid biosynthesis; L-tryptophan biosynthesis; L-tryptophan from chorismate: step 4/5.</text>
</comment>
<dbReference type="SUPFAM" id="SSF51366">
    <property type="entry name" value="Ribulose-phoshate binding barrel"/>
    <property type="match status" value="1"/>
</dbReference>
<keyword evidence="5" id="KW-0210">Decarboxylase</keyword>
<dbReference type="GO" id="GO:0004640">
    <property type="term" value="F:phosphoribosylanthranilate isomerase activity"/>
    <property type="evidence" value="ECO:0007669"/>
    <property type="project" value="TreeGrafter"/>
</dbReference>
<dbReference type="PANTHER" id="PTHR22854">
    <property type="entry name" value="TRYPTOPHAN BIOSYNTHESIS PROTEIN"/>
    <property type="match status" value="1"/>
</dbReference>
<evidence type="ECO:0000256" key="3">
    <source>
        <dbReference type="ARBA" id="ARBA00012362"/>
    </source>
</evidence>